<dbReference type="EMBL" id="FOQH01000001">
    <property type="protein sequence ID" value="SFH69509.1"/>
    <property type="molecule type" value="Genomic_DNA"/>
</dbReference>
<dbReference type="InterPro" id="IPR036250">
    <property type="entry name" value="AcylCo_DH-like_C"/>
</dbReference>
<dbReference type="InterPro" id="IPR037069">
    <property type="entry name" value="AcylCoA_DH/ox_N_sf"/>
</dbReference>
<reference evidence="8 9" key="1">
    <citation type="submission" date="2016-10" db="EMBL/GenBank/DDBJ databases">
        <authorList>
            <person name="de Groot N.N."/>
        </authorList>
    </citation>
    <scope>NUCLEOTIDE SEQUENCE [LARGE SCALE GENOMIC DNA]</scope>
    <source>
        <strain evidence="8 9">CGMCC 1.11030</strain>
    </source>
</reference>
<dbReference type="AlphaFoldDB" id="A0A1I3C5S9"/>
<dbReference type="Gene3D" id="1.20.140.10">
    <property type="entry name" value="Butyryl-CoA Dehydrogenase, subunit A, domain 3"/>
    <property type="match status" value="1"/>
</dbReference>
<dbReference type="SUPFAM" id="SSF47203">
    <property type="entry name" value="Acyl-CoA dehydrogenase C-terminal domain-like"/>
    <property type="match status" value="1"/>
</dbReference>
<protein>
    <submittedName>
        <fullName evidence="8">Acyl-CoA dehydrogenase</fullName>
    </submittedName>
</protein>
<proteinExistence type="inferred from homology"/>
<dbReference type="InterPro" id="IPR009075">
    <property type="entry name" value="AcylCo_DH/oxidase_C"/>
</dbReference>
<accession>A0A1I3C5S9</accession>
<keyword evidence="9" id="KW-1185">Reference proteome</keyword>
<feature type="domain" description="Acyl-CoA dehydrogenase/oxidase C-terminal" evidence="6">
    <location>
        <begin position="197"/>
        <end position="305"/>
    </location>
</feature>
<feature type="domain" description="Acyl-CoA dehydrogenase/oxidase N-terminal" evidence="7">
    <location>
        <begin position="6"/>
        <end position="98"/>
    </location>
</feature>
<dbReference type="STRING" id="1114924.SAMN05216258_101581"/>
<dbReference type="Pfam" id="PF02771">
    <property type="entry name" value="Acyl-CoA_dh_N"/>
    <property type="match status" value="1"/>
</dbReference>
<keyword evidence="5" id="KW-0560">Oxidoreductase</keyword>
<evidence type="ECO:0000256" key="3">
    <source>
        <dbReference type="ARBA" id="ARBA00022630"/>
    </source>
</evidence>
<organism evidence="8 9">
    <name type="scientific">Albimonas pacifica</name>
    <dbReference type="NCBI Taxonomy" id="1114924"/>
    <lineage>
        <taxon>Bacteria</taxon>
        <taxon>Pseudomonadati</taxon>
        <taxon>Pseudomonadota</taxon>
        <taxon>Alphaproteobacteria</taxon>
        <taxon>Rhodobacterales</taxon>
        <taxon>Paracoccaceae</taxon>
        <taxon>Albimonas</taxon>
    </lineage>
</organism>
<evidence type="ECO:0000256" key="2">
    <source>
        <dbReference type="ARBA" id="ARBA00009347"/>
    </source>
</evidence>
<keyword evidence="4" id="KW-0274">FAD</keyword>
<comment type="cofactor">
    <cofactor evidence="1">
        <name>FAD</name>
        <dbReference type="ChEBI" id="CHEBI:57692"/>
    </cofactor>
</comment>
<dbReference type="RefSeq" id="WP_092857605.1">
    <property type="nucleotide sequence ID" value="NZ_FOQH01000001.1"/>
</dbReference>
<dbReference type="SUPFAM" id="SSF56645">
    <property type="entry name" value="Acyl-CoA dehydrogenase NM domain-like"/>
    <property type="match status" value="1"/>
</dbReference>
<keyword evidence="3" id="KW-0285">Flavoprotein</keyword>
<evidence type="ECO:0000313" key="9">
    <source>
        <dbReference type="Proteomes" id="UP000199377"/>
    </source>
</evidence>
<dbReference type="GO" id="GO:0050660">
    <property type="term" value="F:flavin adenine dinucleotide binding"/>
    <property type="evidence" value="ECO:0007669"/>
    <property type="project" value="InterPro"/>
</dbReference>
<evidence type="ECO:0000256" key="1">
    <source>
        <dbReference type="ARBA" id="ARBA00001974"/>
    </source>
</evidence>
<dbReference type="PANTHER" id="PTHR43884:SF20">
    <property type="entry name" value="ACYL-COA DEHYDROGENASE FADE28"/>
    <property type="match status" value="1"/>
</dbReference>
<evidence type="ECO:0000259" key="7">
    <source>
        <dbReference type="Pfam" id="PF02771"/>
    </source>
</evidence>
<dbReference type="Pfam" id="PF00441">
    <property type="entry name" value="Acyl-CoA_dh_1"/>
    <property type="match status" value="1"/>
</dbReference>
<name>A0A1I3C5S9_9RHOB</name>
<dbReference type="Proteomes" id="UP000199377">
    <property type="component" value="Unassembled WGS sequence"/>
</dbReference>
<dbReference type="Gene3D" id="1.10.540.10">
    <property type="entry name" value="Acyl-CoA dehydrogenase/oxidase, N-terminal domain"/>
    <property type="match status" value="1"/>
</dbReference>
<evidence type="ECO:0000259" key="6">
    <source>
        <dbReference type="Pfam" id="PF00441"/>
    </source>
</evidence>
<dbReference type="InterPro" id="IPR009100">
    <property type="entry name" value="AcylCoA_DH/oxidase_NM_dom_sf"/>
</dbReference>
<dbReference type="GO" id="GO:0003995">
    <property type="term" value="F:acyl-CoA dehydrogenase activity"/>
    <property type="evidence" value="ECO:0007669"/>
    <property type="project" value="TreeGrafter"/>
</dbReference>
<dbReference type="InterPro" id="IPR013786">
    <property type="entry name" value="AcylCoA_DH/ox_N"/>
</dbReference>
<evidence type="ECO:0000256" key="5">
    <source>
        <dbReference type="ARBA" id="ARBA00023002"/>
    </source>
</evidence>
<comment type="similarity">
    <text evidence="2">Belongs to the acyl-CoA dehydrogenase family.</text>
</comment>
<evidence type="ECO:0000256" key="4">
    <source>
        <dbReference type="ARBA" id="ARBA00022827"/>
    </source>
</evidence>
<dbReference type="OrthoDB" id="2450120at2"/>
<gene>
    <name evidence="8" type="ORF">SAMN05216258_101581</name>
</gene>
<evidence type="ECO:0000313" key="8">
    <source>
        <dbReference type="EMBL" id="SFH69509.1"/>
    </source>
</evidence>
<sequence length="346" mass="35735">MSLDTDTATLLADQLDRLFAQKVDAKLLRKVEAGEPAAALEAEVEALGLTLALVPEEAGGAGLAWSEIGGVLESLGRFVAPLALAERMAAGWAMAKAGMEVPEDVPLATWDRLTLSGDKVSGTATIPFGRPGAKVLATAGEGEAAKLVLLEIPEGRALPTIGRDPRLLVEFASAAPLASAPDPMGGEALPAALAVVRAGQIAGAINHALAESIDYGNTRVQFGRPIGKFQAIQHLVAEQAGEAAAAKAAVQLALRGMDEAPSWQAAAVAKIRAGLAVEPVSAVAHAVHGAIGVTEEHMLHHTTRRLWQWRDEAGDENAWSERLGRAAIAGGGGELWKTVVALSGGR</sequence>
<dbReference type="PANTHER" id="PTHR43884">
    <property type="entry name" value="ACYL-COA DEHYDROGENASE"/>
    <property type="match status" value="1"/>
</dbReference>